<protein>
    <recommendedName>
        <fullName evidence="1">Arginyl tRNA synthetase N-terminal domain-containing protein</fullName>
    </recommendedName>
</protein>
<feature type="domain" description="Arginyl tRNA synthetase N-terminal" evidence="1">
    <location>
        <begin position="5"/>
        <end position="60"/>
    </location>
</feature>
<dbReference type="InterPro" id="IPR005148">
    <property type="entry name" value="Arg-tRNA-synth_N"/>
</dbReference>
<feature type="non-terminal residue" evidence="2">
    <location>
        <position position="61"/>
    </location>
</feature>
<dbReference type="SUPFAM" id="SSF55190">
    <property type="entry name" value="Arginyl-tRNA synthetase (ArgRS), N-terminal 'additional' domain"/>
    <property type="match status" value="1"/>
</dbReference>
<gene>
    <name evidence="2" type="ORF">G01um101477_402</name>
</gene>
<dbReference type="Proteomes" id="UP000319613">
    <property type="component" value="Unassembled WGS sequence"/>
</dbReference>
<reference evidence="2 3" key="1">
    <citation type="submission" date="2017-07" db="EMBL/GenBank/DDBJ databases">
        <title>Mechanisms for carbon and nitrogen cycling indicate functional differentiation within the Candidate Phyla Radiation.</title>
        <authorList>
            <person name="Danczak R.E."/>
            <person name="Johnston M.D."/>
            <person name="Kenah C."/>
            <person name="Slattery M."/>
            <person name="Wrighton K.C."/>
            <person name="Wilkins M.J."/>
        </authorList>
    </citation>
    <scope>NUCLEOTIDE SEQUENCE [LARGE SCALE GENOMIC DNA]</scope>
    <source>
        <strain evidence="2">Gr01-1014_77</strain>
    </source>
</reference>
<dbReference type="GO" id="GO:0005524">
    <property type="term" value="F:ATP binding"/>
    <property type="evidence" value="ECO:0007669"/>
    <property type="project" value="InterPro"/>
</dbReference>
<accession>A0A554JB67</accession>
<evidence type="ECO:0000313" key="3">
    <source>
        <dbReference type="Proteomes" id="UP000319613"/>
    </source>
</evidence>
<dbReference type="GO" id="GO:0005737">
    <property type="term" value="C:cytoplasm"/>
    <property type="evidence" value="ECO:0007669"/>
    <property type="project" value="InterPro"/>
</dbReference>
<dbReference type="InterPro" id="IPR036695">
    <property type="entry name" value="Arg-tRNA-synth_N_sf"/>
</dbReference>
<dbReference type="EMBL" id="VMFF01000036">
    <property type="protein sequence ID" value="TSC65627.1"/>
    <property type="molecule type" value="Genomic_DNA"/>
</dbReference>
<organism evidence="2 3">
    <name type="scientific">Candidatus Doudnabacteria bacterium Gr01-1014_77</name>
    <dbReference type="NCBI Taxonomy" id="2017133"/>
    <lineage>
        <taxon>Bacteria</taxon>
        <taxon>Candidatus Doudnaibacteriota</taxon>
    </lineage>
</organism>
<dbReference type="GO" id="GO:0004814">
    <property type="term" value="F:arginine-tRNA ligase activity"/>
    <property type="evidence" value="ECO:0007669"/>
    <property type="project" value="InterPro"/>
</dbReference>
<dbReference type="Gene3D" id="3.30.1360.70">
    <property type="entry name" value="Arginyl tRNA synthetase N-terminal domain"/>
    <property type="match status" value="1"/>
</dbReference>
<sequence length="61" mass="6788">MKRYLSKLLSEVLGSMFDNGQISALPSFNFDIPKENFGDYSTNVAMVIARVGKFQPNDVAD</sequence>
<comment type="caution">
    <text evidence="2">The sequence shown here is derived from an EMBL/GenBank/DDBJ whole genome shotgun (WGS) entry which is preliminary data.</text>
</comment>
<dbReference type="Pfam" id="PF03485">
    <property type="entry name" value="Arg_tRNA_synt_N"/>
    <property type="match status" value="1"/>
</dbReference>
<name>A0A554JB67_9BACT</name>
<evidence type="ECO:0000313" key="2">
    <source>
        <dbReference type="EMBL" id="TSC65627.1"/>
    </source>
</evidence>
<evidence type="ECO:0000259" key="1">
    <source>
        <dbReference type="Pfam" id="PF03485"/>
    </source>
</evidence>
<proteinExistence type="predicted"/>
<dbReference type="AlphaFoldDB" id="A0A554JB67"/>
<dbReference type="GO" id="GO:0006420">
    <property type="term" value="P:arginyl-tRNA aminoacylation"/>
    <property type="evidence" value="ECO:0007669"/>
    <property type="project" value="InterPro"/>
</dbReference>